<sequence>MSDKSWLLQEDLREYVLNKMRTEQWLTLHDSRERRESRQLVDDLLFHCCMIPTSRIPEELKRSDWHDCSIDGQPGCVGFTKGKRGTIEYKRFGSFYDYEPLIIERDFGGVKDGYKELNEEFRLYHNLFFDEQKNTFQKVLDNGDLEDVVKMNGDYIGAHLKQVRQFLGIKDMALCLCFTFCRWSYKTLEELGIDEDRIAFEHTNDSARFSFTCMTWRDKFGGDTRASFSRMIGKVILTGLPKEKSGIWPYKQDEEEEREYPKYVIKTDENGDPVSYTCNHHMLGNFFGANPDAPQYLTRVFFKREVLEKYYNDPKYTVHDGHLTCGHMWSMYIDNNLKNYVSAYLGDLGRDLPFEDHAHWLAHNVVPGEAISKTSLKRDFYAQFSEPEKADLLFRHRFSIFRKDWEEKNSWELFGELPKKDAHHLNSLHIPLRNTQAEFDNQILSLAHVLIESINIEELIKHCSRQYINKEKQGSITWLSRFMSEKSCADAELHISFLRDLQKLRSKGAAHKKGKEYDALLKKFGIDKVGYQIGFERILLKAINFIEYLKGCFA</sequence>
<dbReference type="KEGG" id="prf:PeribacterA2_0159"/>
<accession>A0A0S1SA96</accession>
<accession>A0A0S1SLE4</accession>
<reference evidence="1 2" key="2">
    <citation type="journal article" date="2016" name="PeerJ">
        <title>Analysis of five complete genome sequences for members of the class Peribacteria in the recently recognized Peregrinibacteria bacterial phylum.</title>
        <authorList>
            <person name="Anantharaman K."/>
            <person name="Brown C.T."/>
            <person name="Burstein D."/>
            <person name="Castelle C.J."/>
            <person name="Probst A.J."/>
            <person name="Thomas B.C."/>
            <person name="Williams K.H."/>
            <person name="Banfield J.F."/>
        </authorList>
    </citation>
    <scope>NUCLEOTIDE SEQUENCE [LARGE SCALE GENOMIC DNA]</scope>
    <source>
        <strain evidence="1">RIFOXYD1_FULL_PER-ii_59_16</strain>
    </source>
</reference>
<name>A0A0S1SA96_9BACT</name>
<accession>A0A0S1SMX0</accession>
<proteinExistence type="predicted"/>
<dbReference type="STRING" id="1735162.PeribacterB2_0159"/>
<accession>A0A0S1SU84</accession>
<dbReference type="PATRIC" id="fig|1735161.3.peg.160"/>
<gene>
    <name evidence="1" type="ORF">PeribacterD1_0159</name>
</gene>
<evidence type="ECO:0000313" key="1">
    <source>
        <dbReference type="EMBL" id="ALM12861.1"/>
    </source>
</evidence>
<organism evidence="1 2">
    <name type="scientific">Candidatus Peribacter riflensis</name>
    <dbReference type="NCBI Taxonomy" id="1735162"/>
    <lineage>
        <taxon>Bacteria</taxon>
        <taxon>Candidatus Peregrinibacteriota</taxon>
        <taxon>Candidatus Peribacteria</taxon>
        <taxon>Candidatus Peribacterales</taxon>
        <taxon>Candidatus Peribacteraceae</taxon>
        <taxon>Candidatus Peribacter</taxon>
    </lineage>
</organism>
<dbReference type="Proteomes" id="UP000069135">
    <property type="component" value="Chromosome"/>
</dbReference>
<dbReference type="AlphaFoldDB" id="A0A0S1SA96"/>
<reference evidence="2" key="1">
    <citation type="submission" date="2015-10" db="EMBL/GenBank/DDBJ databases">
        <title>Analysis of five complete genome sequences for members of the class Peribacteria in the recently recognized Peregrinibacteria bacterial phylum.</title>
        <authorList>
            <person name="Anantharaman K."/>
            <person name="Brown C.T."/>
            <person name="Burstein D."/>
            <person name="Castelle C.J."/>
            <person name="Probst A.J."/>
            <person name="Thomas B.C."/>
            <person name="Williams K.H."/>
            <person name="Banfield J.F."/>
        </authorList>
    </citation>
    <scope>NUCLEOTIDE SEQUENCE [LARGE SCALE GENOMIC DNA]</scope>
</reference>
<evidence type="ECO:0000313" key="2">
    <source>
        <dbReference type="Proteomes" id="UP000069135"/>
    </source>
</evidence>
<dbReference type="EMBL" id="CP013065">
    <property type="protein sequence ID" value="ALM12861.1"/>
    <property type="molecule type" value="Genomic_DNA"/>
</dbReference>
<accession>A0A0S1SN96</accession>
<protein>
    <submittedName>
        <fullName evidence="1">Uncharacterized protein</fullName>
    </submittedName>
</protein>